<dbReference type="EMBL" id="JAWDGP010001372">
    <property type="protein sequence ID" value="KAK3792487.1"/>
    <property type="molecule type" value="Genomic_DNA"/>
</dbReference>
<reference evidence="1" key="1">
    <citation type="journal article" date="2023" name="G3 (Bethesda)">
        <title>A reference genome for the long-term kleptoplast-retaining sea slug Elysia crispata morphotype clarki.</title>
        <authorList>
            <person name="Eastman K.E."/>
            <person name="Pendleton A.L."/>
            <person name="Shaikh M.A."/>
            <person name="Suttiyut T."/>
            <person name="Ogas R."/>
            <person name="Tomko P."/>
            <person name="Gavelis G."/>
            <person name="Widhalm J.R."/>
            <person name="Wisecaver J.H."/>
        </authorList>
    </citation>
    <scope>NUCLEOTIDE SEQUENCE</scope>
    <source>
        <strain evidence="1">ECLA1</strain>
    </source>
</reference>
<gene>
    <name evidence="1" type="ORF">RRG08_049186</name>
</gene>
<organism evidence="1 2">
    <name type="scientific">Elysia crispata</name>
    <name type="common">lettuce slug</name>
    <dbReference type="NCBI Taxonomy" id="231223"/>
    <lineage>
        <taxon>Eukaryota</taxon>
        <taxon>Metazoa</taxon>
        <taxon>Spiralia</taxon>
        <taxon>Lophotrochozoa</taxon>
        <taxon>Mollusca</taxon>
        <taxon>Gastropoda</taxon>
        <taxon>Heterobranchia</taxon>
        <taxon>Euthyneura</taxon>
        <taxon>Panpulmonata</taxon>
        <taxon>Sacoglossa</taxon>
        <taxon>Placobranchoidea</taxon>
        <taxon>Plakobranchidae</taxon>
        <taxon>Elysia</taxon>
    </lineage>
</organism>
<accession>A0AAE1AR40</accession>
<dbReference type="Proteomes" id="UP001283361">
    <property type="component" value="Unassembled WGS sequence"/>
</dbReference>
<protein>
    <submittedName>
        <fullName evidence="1">Uncharacterized protein</fullName>
    </submittedName>
</protein>
<sequence length="95" mass="10886">MRLRNIEKQPSRGCRTAGQLNACTFHWFMCDGDIEIEIESFSAFTPVDTACTFHWFMCDGDIEIEIDSFSAFTPVDTACTQIYKPHVTDLGRREI</sequence>
<evidence type="ECO:0000313" key="2">
    <source>
        <dbReference type="Proteomes" id="UP001283361"/>
    </source>
</evidence>
<proteinExistence type="predicted"/>
<keyword evidence="2" id="KW-1185">Reference proteome</keyword>
<evidence type="ECO:0000313" key="1">
    <source>
        <dbReference type="EMBL" id="KAK3792487.1"/>
    </source>
</evidence>
<name>A0AAE1AR40_9GAST</name>
<comment type="caution">
    <text evidence="1">The sequence shown here is derived from an EMBL/GenBank/DDBJ whole genome shotgun (WGS) entry which is preliminary data.</text>
</comment>
<dbReference type="AlphaFoldDB" id="A0AAE1AR40"/>